<dbReference type="Pfam" id="PF00012">
    <property type="entry name" value="HSP70"/>
    <property type="match status" value="2"/>
</dbReference>
<evidence type="ECO:0000256" key="4">
    <source>
        <dbReference type="SAM" id="MobiDB-lite"/>
    </source>
</evidence>
<dbReference type="Proteomes" id="UP000008022">
    <property type="component" value="Unassembled WGS sequence"/>
</dbReference>
<protein>
    <submittedName>
        <fullName evidence="5">Uncharacterized protein</fullName>
    </submittedName>
</protein>
<evidence type="ECO:0000256" key="2">
    <source>
        <dbReference type="ARBA" id="ARBA00022741"/>
    </source>
</evidence>
<dbReference type="AlphaFoldDB" id="A0A0E0PY01"/>
<dbReference type="SUPFAM" id="SSF53067">
    <property type="entry name" value="Actin-like ATPase domain"/>
    <property type="match status" value="2"/>
</dbReference>
<dbReference type="eggNOG" id="KOG0100">
    <property type="taxonomic scope" value="Eukaryota"/>
</dbReference>
<feature type="compositionally biased region" description="Basic residues" evidence="4">
    <location>
        <begin position="203"/>
        <end position="217"/>
    </location>
</feature>
<evidence type="ECO:0000313" key="5">
    <source>
        <dbReference type="EnsemblPlants" id="ORUFI06G16090.1"/>
    </source>
</evidence>
<dbReference type="GO" id="GO:0140662">
    <property type="term" value="F:ATP-dependent protein folding chaperone"/>
    <property type="evidence" value="ECO:0007669"/>
    <property type="project" value="InterPro"/>
</dbReference>
<reference evidence="5" key="2">
    <citation type="submission" date="2015-06" db="UniProtKB">
        <authorList>
            <consortium name="EnsemblPlants"/>
        </authorList>
    </citation>
    <scope>IDENTIFICATION</scope>
</reference>
<name>A0A0E0PY01_ORYRU</name>
<accession>A0A0E0PY01</accession>
<sequence length="364" mass="40349">MTKQLGPRRASPLHVIGRLCGGRSAIDQGWSCWCQGQRRRCTVIGINLGTTYSWVGVYRNGIVEIIANDQGNHITPWWWYSEPHVHVEVKDSDVRVLTVEPRGLPRREGEGHHSPALSSTCWPTSTMRSAWQATKDVGVIAGLTIDRIINEPTAGAIAYDIDKKGTEKSVLIFDLGGNTFDISIIAIDNGVFKVLASGHKWRHPPRRRGLRPARHGPFHQAHQAERRRRASAGEALPRLRARQARAQQLAPVWTSQSRSPGAWFEGLNNDLFRKTMLLANKATADLFRKTMLLANKAMADLFRKTMLLANKAMADLFRKTMLLVKKAMADAWLSKGDIDEIVSSAAAGSSYSRTTSAARSPTVA</sequence>
<reference evidence="6" key="1">
    <citation type="submission" date="2013-06" db="EMBL/GenBank/DDBJ databases">
        <authorList>
            <person name="Zhao Q."/>
        </authorList>
    </citation>
    <scope>NUCLEOTIDE SEQUENCE</scope>
    <source>
        <strain evidence="6">cv. W1943</strain>
    </source>
</reference>
<comment type="similarity">
    <text evidence="1">Belongs to the heat shock protein 70 family.</text>
</comment>
<evidence type="ECO:0000256" key="1">
    <source>
        <dbReference type="ARBA" id="ARBA00007381"/>
    </source>
</evidence>
<dbReference type="FunFam" id="3.30.420.40:FF:000028">
    <property type="entry name" value="heat shock 70 kDa protein-like"/>
    <property type="match status" value="2"/>
</dbReference>
<dbReference type="EnsemblPlants" id="ORUFI06G16090.1">
    <property type="protein sequence ID" value="ORUFI06G16090.1"/>
    <property type="gene ID" value="ORUFI06G16090"/>
</dbReference>
<evidence type="ECO:0000256" key="3">
    <source>
        <dbReference type="ARBA" id="ARBA00022840"/>
    </source>
</evidence>
<dbReference type="Gene3D" id="3.30.420.40">
    <property type="match status" value="3"/>
</dbReference>
<keyword evidence="3" id="KW-0067">ATP-binding</keyword>
<dbReference type="HOGENOM" id="CLU_795419_0_0_1"/>
<dbReference type="STRING" id="4529.A0A0E0PY01"/>
<dbReference type="InterPro" id="IPR013126">
    <property type="entry name" value="Hsp_70_fam"/>
</dbReference>
<dbReference type="GO" id="GO:0005524">
    <property type="term" value="F:ATP binding"/>
    <property type="evidence" value="ECO:0007669"/>
    <property type="project" value="UniProtKB-KW"/>
</dbReference>
<keyword evidence="6" id="KW-1185">Reference proteome</keyword>
<dbReference type="Gramene" id="ORUFI06G16090.1">
    <property type="protein sequence ID" value="ORUFI06G16090.1"/>
    <property type="gene ID" value="ORUFI06G16090"/>
</dbReference>
<dbReference type="PANTHER" id="PTHR19375">
    <property type="entry name" value="HEAT SHOCK PROTEIN 70KDA"/>
    <property type="match status" value="1"/>
</dbReference>
<keyword evidence="2" id="KW-0547">Nucleotide-binding</keyword>
<feature type="region of interest" description="Disordered" evidence="4">
    <location>
        <begin position="203"/>
        <end position="225"/>
    </location>
</feature>
<dbReference type="OMA" id="MRSAWQA"/>
<organism evidence="5 6">
    <name type="scientific">Oryza rufipogon</name>
    <name type="common">Brownbeard rice</name>
    <name type="synonym">Asian wild rice</name>
    <dbReference type="NCBI Taxonomy" id="4529"/>
    <lineage>
        <taxon>Eukaryota</taxon>
        <taxon>Viridiplantae</taxon>
        <taxon>Streptophyta</taxon>
        <taxon>Embryophyta</taxon>
        <taxon>Tracheophyta</taxon>
        <taxon>Spermatophyta</taxon>
        <taxon>Magnoliopsida</taxon>
        <taxon>Liliopsida</taxon>
        <taxon>Poales</taxon>
        <taxon>Poaceae</taxon>
        <taxon>BOP clade</taxon>
        <taxon>Oryzoideae</taxon>
        <taxon>Oryzeae</taxon>
        <taxon>Oryzinae</taxon>
        <taxon>Oryza</taxon>
    </lineage>
</organism>
<evidence type="ECO:0000313" key="6">
    <source>
        <dbReference type="Proteomes" id="UP000008022"/>
    </source>
</evidence>
<dbReference type="InterPro" id="IPR043129">
    <property type="entry name" value="ATPase_NBD"/>
</dbReference>
<proteinExistence type="inferred from homology"/>